<name>A0A147BQ88_IXORI</name>
<evidence type="ECO:0000256" key="1">
    <source>
        <dbReference type="SAM" id="SignalP"/>
    </source>
</evidence>
<dbReference type="AlphaFoldDB" id="A0A147BQ88"/>
<keyword evidence="1" id="KW-0732">Signal</keyword>
<proteinExistence type="predicted"/>
<evidence type="ECO:0000313" key="2">
    <source>
        <dbReference type="EMBL" id="JAR92923.1"/>
    </source>
</evidence>
<sequence>MMLRLTLLVLFPSYGPGGVTAAVVVVADARSASGCSFCFIFCRNFGSYESERCDDACLSSSFWPELVRPTARTATSDSSCDAIWRHFETTLDAWAVWDTKRTSRRCVLTIAWLLQIVG</sequence>
<dbReference type="EMBL" id="GEGO01002481">
    <property type="protein sequence ID" value="JAR92923.1"/>
    <property type="molecule type" value="Transcribed_RNA"/>
</dbReference>
<feature type="signal peptide" evidence="1">
    <location>
        <begin position="1"/>
        <end position="21"/>
    </location>
</feature>
<accession>A0A147BQ88</accession>
<reference evidence="2" key="1">
    <citation type="journal article" date="2018" name="PLoS Negl. Trop. Dis.">
        <title>Sialome diversity of ticks revealed by RNAseq of single tick salivary glands.</title>
        <authorList>
            <person name="Perner J."/>
            <person name="Kropackova S."/>
            <person name="Kopacek P."/>
            <person name="Ribeiro J.M."/>
        </authorList>
    </citation>
    <scope>NUCLEOTIDE SEQUENCE</scope>
    <source>
        <strain evidence="2">Siblings of single egg batch collected in Ceske Budejovice</strain>
        <tissue evidence="2">Salivary glands</tissue>
    </source>
</reference>
<feature type="chain" id="PRO_5007542704" evidence="1">
    <location>
        <begin position="22"/>
        <end position="118"/>
    </location>
</feature>
<organism evidence="2">
    <name type="scientific">Ixodes ricinus</name>
    <name type="common">Common tick</name>
    <name type="synonym">Acarus ricinus</name>
    <dbReference type="NCBI Taxonomy" id="34613"/>
    <lineage>
        <taxon>Eukaryota</taxon>
        <taxon>Metazoa</taxon>
        <taxon>Ecdysozoa</taxon>
        <taxon>Arthropoda</taxon>
        <taxon>Chelicerata</taxon>
        <taxon>Arachnida</taxon>
        <taxon>Acari</taxon>
        <taxon>Parasitiformes</taxon>
        <taxon>Ixodida</taxon>
        <taxon>Ixodoidea</taxon>
        <taxon>Ixodidae</taxon>
        <taxon>Ixodinae</taxon>
        <taxon>Ixodes</taxon>
    </lineage>
</organism>
<protein>
    <submittedName>
        <fullName evidence="2">Putative secreted protein</fullName>
    </submittedName>
</protein>